<dbReference type="AlphaFoldDB" id="A0A7C9JXF3"/>
<dbReference type="InterPro" id="IPR025960">
    <property type="entry name" value="RVT_N"/>
</dbReference>
<dbReference type="CDD" id="cd00085">
    <property type="entry name" value="HNHc"/>
    <property type="match status" value="1"/>
</dbReference>
<comment type="caution">
    <text evidence="3">The sequence shown here is derived from an EMBL/GenBank/DDBJ whole genome shotgun (WGS) entry which is preliminary data.</text>
</comment>
<dbReference type="InterPro" id="IPR013597">
    <property type="entry name" value="Mat_intron_G2"/>
</dbReference>
<dbReference type="GO" id="GO:0004519">
    <property type="term" value="F:endonuclease activity"/>
    <property type="evidence" value="ECO:0007669"/>
    <property type="project" value="InterPro"/>
</dbReference>
<comment type="similarity">
    <text evidence="1">Belongs to the bacterial reverse transcriptase family.</text>
</comment>
<dbReference type="GO" id="GO:0003676">
    <property type="term" value="F:nucleic acid binding"/>
    <property type="evidence" value="ECO:0007669"/>
    <property type="project" value="InterPro"/>
</dbReference>
<evidence type="ECO:0000256" key="1">
    <source>
        <dbReference type="ARBA" id="ARBA00034120"/>
    </source>
</evidence>
<dbReference type="CDD" id="cd01651">
    <property type="entry name" value="RT_G2_intron"/>
    <property type="match status" value="1"/>
</dbReference>
<dbReference type="InterPro" id="IPR030931">
    <property type="entry name" value="Group_II_RT_mat"/>
</dbReference>
<evidence type="ECO:0000313" key="4">
    <source>
        <dbReference type="Proteomes" id="UP000480312"/>
    </source>
</evidence>
<dbReference type="PANTHER" id="PTHR34047:SF8">
    <property type="entry name" value="PROTEIN YKFC"/>
    <property type="match status" value="1"/>
</dbReference>
<evidence type="ECO:0000313" key="3">
    <source>
        <dbReference type="EMBL" id="NDL70546.1"/>
    </source>
</evidence>
<keyword evidence="3" id="KW-0548">Nucleotidyltransferase</keyword>
<accession>A0A7C9JXF3</accession>
<evidence type="ECO:0000259" key="2">
    <source>
        <dbReference type="PROSITE" id="PS50878"/>
    </source>
</evidence>
<dbReference type="InterPro" id="IPR043502">
    <property type="entry name" value="DNA/RNA_pol_sf"/>
</dbReference>
<feature type="domain" description="Reverse transcriptase" evidence="2">
    <location>
        <begin position="95"/>
        <end position="330"/>
    </location>
</feature>
<dbReference type="InterPro" id="IPR003615">
    <property type="entry name" value="HNH_nuc"/>
</dbReference>
<dbReference type="SMART" id="SM00507">
    <property type="entry name" value="HNHc"/>
    <property type="match status" value="1"/>
</dbReference>
<dbReference type="Gene3D" id="1.10.30.50">
    <property type="match status" value="1"/>
</dbReference>
<dbReference type="PROSITE" id="PS50878">
    <property type="entry name" value="RT_POL"/>
    <property type="match status" value="1"/>
</dbReference>
<dbReference type="EC" id="2.7.7.49" evidence="3"/>
<dbReference type="InterPro" id="IPR002711">
    <property type="entry name" value="HNH"/>
</dbReference>
<keyword evidence="3" id="KW-0808">Transferase</keyword>
<dbReference type="Pfam" id="PF08388">
    <property type="entry name" value="GIIM"/>
    <property type="match status" value="1"/>
</dbReference>
<keyword evidence="3" id="KW-0695">RNA-directed DNA polymerase</keyword>
<dbReference type="EMBL" id="JAAEHK010000009">
    <property type="protein sequence ID" value="NDL70546.1"/>
    <property type="molecule type" value="Genomic_DNA"/>
</dbReference>
<dbReference type="PANTHER" id="PTHR34047">
    <property type="entry name" value="NUCLEAR INTRON MATURASE 1, MITOCHONDRIAL-RELATED"/>
    <property type="match status" value="1"/>
</dbReference>
<protein>
    <submittedName>
        <fullName evidence="3">Group II intron reverse transcriptase/maturase</fullName>
        <ecNumber evidence="3">2.7.7.49</ecNumber>
    </submittedName>
</protein>
<proteinExistence type="inferred from homology"/>
<dbReference type="GO" id="GO:0003964">
    <property type="term" value="F:RNA-directed DNA polymerase activity"/>
    <property type="evidence" value="ECO:0007669"/>
    <property type="project" value="UniProtKB-KW"/>
</dbReference>
<dbReference type="SUPFAM" id="SSF56672">
    <property type="entry name" value="DNA/RNA polymerases"/>
    <property type="match status" value="1"/>
</dbReference>
<dbReference type="Proteomes" id="UP000480312">
    <property type="component" value="Unassembled WGS sequence"/>
</dbReference>
<gene>
    <name evidence="3" type="primary">ltrA</name>
    <name evidence="3" type="ORF">GPL32_08480</name>
</gene>
<dbReference type="GO" id="GO:0008270">
    <property type="term" value="F:zinc ion binding"/>
    <property type="evidence" value="ECO:0007669"/>
    <property type="project" value="InterPro"/>
</dbReference>
<dbReference type="InterPro" id="IPR051083">
    <property type="entry name" value="GrpII_Intron_Splice-Mob/Def"/>
</dbReference>
<dbReference type="OrthoDB" id="9793236at2"/>
<name>A0A7C9JXF3_9GAMM</name>
<organism evidence="3 4">
    <name type="scientific">Vreelandella alkaliphila</name>
    <dbReference type="NCBI Taxonomy" id="272774"/>
    <lineage>
        <taxon>Bacteria</taxon>
        <taxon>Pseudomonadati</taxon>
        <taxon>Pseudomonadota</taxon>
        <taxon>Gammaproteobacteria</taxon>
        <taxon>Oceanospirillales</taxon>
        <taxon>Halomonadaceae</taxon>
        <taxon>Vreelandella</taxon>
    </lineage>
</organism>
<reference evidence="3 4" key="1">
    <citation type="submission" date="2020-01" db="EMBL/GenBank/DDBJ databases">
        <title>Whole genome sequencing of Halomonas alkaliphila strain LS44.</title>
        <authorList>
            <person name="Kumar S."/>
            <person name="Paul D."/>
            <person name="Shouche Y."/>
            <person name="Suryavanshi M.V."/>
        </authorList>
    </citation>
    <scope>NUCLEOTIDE SEQUENCE [LARGE SCALE GENOMIC DNA]</scope>
    <source>
        <strain evidence="3 4">LS44</strain>
    </source>
</reference>
<dbReference type="InterPro" id="IPR000477">
    <property type="entry name" value="RT_dom"/>
</dbReference>
<dbReference type="Pfam" id="PF01844">
    <property type="entry name" value="HNH"/>
    <property type="match status" value="1"/>
</dbReference>
<dbReference type="NCBIfam" id="TIGR04416">
    <property type="entry name" value="group_II_RT_mat"/>
    <property type="match status" value="1"/>
</dbReference>
<dbReference type="Pfam" id="PF00078">
    <property type="entry name" value="RVT_1"/>
    <property type="match status" value="1"/>
</dbReference>
<dbReference type="Pfam" id="PF13655">
    <property type="entry name" value="RVT_N"/>
    <property type="match status" value="1"/>
</dbReference>
<sequence>MSTGFNQVPAFSHPPEGWHTINWSAVNRQVRGLQVRIAKATREKRWRKVKALQRLLTHSFAARASAVRRVTENRGKKTPGVDGELWSTPQAKWLALSRLKRKGYRPAPLRRVYIPKTDGSRRPLGIPTMRDRAMQALYLLALEPVSETVADRNSYGFRPWRSTADAIEQCFVNLSRKHSAEWVLEGDIKGCFDNISHDWLLANVPMDKQVLKKWLKAGFMESQRLYPTEAGTPQGGIISPVLANLALDGLEKVLESHFGRKNTKASYKTKVNYVRYADDFIITGISKELLENDVLPIVSAFMADRGLTLSASKTVVTHITEGFDFLGQNLRKYNGKLLIKPSRKNLQQHLKKVKDIVRRNCMSRQDILIRQLNPVLLGWANYHRHIVAKETFGYVDYRVWKLLWRWSCRRHSNRQKRWVKKKYFHSVKSENWIFQSTLMPGKPVRLLSSKDVPIVRHTKIRAEANPYDPKDEQYFEDRLERSWKASTKGRKKLQTLWIRQGKRCPMCRDFITWETGWNVHHVVERHKGGGDELSNLVLLHPNCHRQWHAQQENNVAGLSSERLIKA</sequence>
<dbReference type="RefSeq" id="WP_162218436.1">
    <property type="nucleotide sequence ID" value="NZ_JAAEHK010000009.1"/>
</dbReference>